<dbReference type="PANTHER" id="PTHR30537:SF72">
    <property type="entry name" value="LYSR FAMILY TRANSCRIPTIONAL REGULATOR"/>
    <property type="match status" value="1"/>
</dbReference>
<dbReference type="SUPFAM" id="SSF46785">
    <property type="entry name" value="Winged helix' DNA-binding domain"/>
    <property type="match status" value="1"/>
</dbReference>
<dbReference type="GO" id="GO:0043565">
    <property type="term" value="F:sequence-specific DNA binding"/>
    <property type="evidence" value="ECO:0007669"/>
    <property type="project" value="TreeGrafter"/>
</dbReference>
<evidence type="ECO:0000256" key="3">
    <source>
        <dbReference type="ARBA" id="ARBA00023125"/>
    </source>
</evidence>
<dbReference type="GO" id="GO:0004089">
    <property type="term" value="F:carbonate dehydratase activity"/>
    <property type="evidence" value="ECO:0007669"/>
    <property type="project" value="UniProtKB-EC"/>
</dbReference>
<feature type="domain" description="HTH lysR-type" evidence="5">
    <location>
        <begin position="1"/>
        <end position="59"/>
    </location>
</feature>
<dbReference type="Gene3D" id="1.10.10.10">
    <property type="entry name" value="Winged helix-like DNA-binding domain superfamily/Winged helix DNA-binding domain"/>
    <property type="match status" value="1"/>
</dbReference>
<dbReference type="EC" id="4.2.1.1" evidence="6"/>
<dbReference type="GO" id="GO:0006351">
    <property type="term" value="P:DNA-templated transcription"/>
    <property type="evidence" value="ECO:0007669"/>
    <property type="project" value="TreeGrafter"/>
</dbReference>
<evidence type="ECO:0000259" key="5">
    <source>
        <dbReference type="PROSITE" id="PS50931"/>
    </source>
</evidence>
<dbReference type="PROSITE" id="PS50931">
    <property type="entry name" value="HTH_LYSR"/>
    <property type="match status" value="1"/>
</dbReference>
<sequence length="305" mass="33855">MNLIEAMQMFVAVVEHGSYTKAAEALNVHRPALSKLIQNLEHELGVQLLHRTTRRVNTTPAGDEFYERSLKLLAELADTLDWFSPTRPPRGKLRIDMQTVLGQAVIIPRLPEFMDRYPGLEISLATSDNLNDLIAQGIDCSVRLGDLDDSSLVAKRIGEVALVTCAAPAYVKKHGLPGTLDDLQAHLAVNFMVEQRRQIMPWRFRGNGKMISVKMRSAIVVDNAGALLCCALAGVGMVQGLRPALQRYIDSGGLVEVLPDVPVEPKTVSVLFPDRRRLSPNVRVFVEWVSALFQEERDSPIRSAR</sequence>
<dbReference type="InterPro" id="IPR036388">
    <property type="entry name" value="WH-like_DNA-bd_sf"/>
</dbReference>
<organism evidence="6 7">
    <name type="scientific">Pseudomonas putida</name>
    <name type="common">Arthrobacter siderocapsulatus</name>
    <dbReference type="NCBI Taxonomy" id="303"/>
    <lineage>
        <taxon>Bacteria</taxon>
        <taxon>Pseudomonadati</taxon>
        <taxon>Pseudomonadota</taxon>
        <taxon>Gammaproteobacteria</taxon>
        <taxon>Pseudomonadales</taxon>
        <taxon>Pseudomonadaceae</taxon>
        <taxon>Pseudomonas</taxon>
    </lineage>
</organism>
<reference evidence="6 7" key="1">
    <citation type="submission" date="2018-06" db="EMBL/GenBank/DDBJ databases">
        <authorList>
            <consortium name="Pathogen Informatics"/>
            <person name="Doyle S."/>
        </authorList>
    </citation>
    <scope>NUCLEOTIDE SEQUENCE [LARGE SCALE GENOMIC DNA]</scope>
    <source>
        <strain evidence="6 7">NCTC7914</strain>
    </source>
</reference>
<dbReference type="SUPFAM" id="SSF53850">
    <property type="entry name" value="Periplasmic binding protein-like II"/>
    <property type="match status" value="1"/>
</dbReference>
<dbReference type="InterPro" id="IPR058163">
    <property type="entry name" value="LysR-type_TF_proteobact-type"/>
</dbReference>
<comment type="similarity">
    <text evidence="1">Belongs to the LysR transcriptional regulatory family.</text>
</comment>
<dbReference type="Pfam" id="PF03466">
    <property type="entry name" value="LysR_substrate"/>
    <property type="match status" value="1"/>
</dbReference>
<keyword evidence="6" id="KW-0456">Lyase</keyword>
<dbReference type="Gene3D" id="3.40.190.290">
    <property type="match status" value="1"/>
</dbReference>
<evidence type="ECO:0000313" key="6">
    <source>
        <dbReference type="EMBL" id="SUD69124.1"/>
    </source>
</evidence>
<name>A0A379KMA3_PSEPU</name>
<dbReference type="FunFam" id="1.10.10.10:FF:000001">
    <property type="entry name" value="LysR family transcriptional regulator"/>
    <property type="match status" value="1"/>
</dbReference>
<evidence type="ECO:0000313" key="7">
    <source>
        <dbReference type="Proteomes" id="UP000254602"/>
    </source>
</evidence>
<keyword evidence="3" id="KW-0238">DNA-binding</keyword>
<proteinExistence type="inferred from homology"/>
<dbReference type="GO" id="GO:0003700">
    <property type="term" value="F:DNA-binding transcription factor activity"/>
    <property type="evidence" value="ECO:0007669"/>
    <property type="project" value="InterPro"/>
</dbReference>
<keyword evidence="2" id="KW-0805">Transcription regulation</keyword>
<dbReference type="Proteomes" id="UP000254602">
    <property type="component" value="Unassembled WGS sequence"/>
</dbReference>
<gene>
    <name evidence="6" type="primary">dmlR_10</name>
    <name evidence="6" type="ORF">NCTC7914_03263</name>
</gene>
<dbReference type="AlphaFoldDB" id="A0A379KMA3"/>
<dbReference type="Pfam" id="PF00126">
    <property type="entry name" value="HTH_1"/>
    <property type="match status" value="1"/>
</dbReference>
<dbReference type="PANTHER" id="PTHR30537">
    <property type="entry name" value="HTH-TYPE TRANSCRIPTIONAL REGULATOR"/>
    <property type="match status" value="1"/>
</dbReference>
<dbReference type="PRINTS" id="PR00039">
    <property type="entry name" value="HTHLYSR"/>
</dbReference>
<dbReference type="InterPro" id="IPR036390">
    <property type="entry name" value="WH_DNA-bd_sf"/>
</dbReference>
<evidence type="ECO:0000256" key="4">
    <source>
        <dbReference type="ARBA" id="ARBA00023163"/>
    </source>
</evidence>
<evidence type="ECO:0000256" key="1">
    <source>
        <dbReference type="ARBA" id="ARBA00009437"/>
    </source>
</evidence>
<dbReference type="InterPro" id="IPR000847">
    <property type="entry name" value="LysR_HTH_N"/>
</dbReference>
<evidence type="ECO:0000256" key="2">
    <source>
        <dbReference type="ARBA" id="ARBA00023015"/>
    </source>
</evidence>
<accession>A0A379KMA3</accession>
<dbReference type="EMBL" id="UGUY01000001">
    <property type="protein sequence ID" value="SUD69124.1"/>
    <property type="molecule type" value="Genomic_DNA"/>
</dbReference>
<dbReference type="InterPro" id="IPR005119">
    <property type="entry name" value="LysR_subst-bd"/>
</dbReference>
<protein>
    <submittedName>
        <fullName evidence="6">LysR family transcriptional regulator</fullName>
        <ecNumber evidence="6">4.2.1.1</ecNumber>
    </submittedName>
</protein>
<dbReference type="RefSeq" id="WP_115274391.1">
    <property type="nucleotide sequence ID" value="NZ_JABTYF010000022.1"/>
</dbReference>
<keyword evidence="4" id="KW-0804">Transcription</keyword>
<dbReference type="CDD" id="cd08472">
    <property type="entry name" value="PBP2_CrgA_like_3"/>
    <property type="match status" value="1"/>
</dbReference>